<evidence type="ECO:0000313" key="16">
    <source>
        <dbReference type="Proteomes" id="UP000002318"/>
    </source>
</evidence>
<feature type="compositionally biased region" description="Basic and acidic residues" evidence="12">
    <location>
        <begin position="114"/>
        <end position="123"/>
    </location>
</feature>
<organism evidence="15 16">
    <name type="scientific">Sediminispirochaeta smaragdinae (strain DSM 11293 / JCM 15392 / SEBR 4228)</name>
    <name type="common">Spirochaeta smaragdinae</name>
    <dbReference type="NCBI Taxonomy" id="573413"/>
    <lineage>
        <taxon>Bacteria</taxon>
        <taxon>Pseudomonadati</taxon>
        <taxon>Spirochaetota</taxon>
        <taxon>Spirochaetia</taxon>
        <taxon>Spirochaetales</taxon>
        <taxon>Spirochaetaceae</taxon>
        <taxon>Sediminispirochaeta</taxon>
    </lineage>
</organism>
<dbReference type="GO" id="GO:0005524">
    <property type="term" value="F:ATP binding"/>
    <property type="evidence" value="ECO:0007669"/>
    <property type="project" value="UniProtKB-KW"/>
</dbReference>
<evidence type="ECO:0000256" key="7">
    <source>
        <dbReference type="ARBA" id="ARBA00022741"/>
    </source>
</evidence>
<evidence type="ECO:0000256" key="9">
    <source>
        <dbReference type="ARBA" id="ARBA00022840"/>
    </source>
</evidence>
<comment type="catalytic activity">
    <reaction evidence="1">
        <text>ATP + protein L-histidine = ADP + protein N-phospho-L-histidine.</text>
        <dbReference type="EC" id="2.7.13.3"/>
    </reaction>
</comment>
<dbReference type="Pfam" id="PF01627">
    <property type="entry name" value="Hpt"/>
    <property type="match status" value="1"/>
</dbReference>
<dbReference type="PROSITE" id="PS50894">
    <property type="entry name" value="HPT"/>
    <property type="match status" value="1"/>
</dbReference>
<dbReference type="SMART" id="SM00387">
    <property type="entry name" value="HATPase_c"/>
    <property type="match status" value="1"/>
</dbReference>
<dbReference type="EC" id="2.7.13.3" evidence="2"/>
<dbReference type="InterPro" id="IPR004358">
    <property type="entry name" value="Sig_transdc_His_kin-like_C"/>
</dbReference>
<dbReference type="Proteomes" id="UP000002318">
    <property type="component" value="Chromosome"/>
</dbReference>
<dbReference type="InterPro" id="IPR037052">
    <property type="entry name" value="CheA-like_P2_sf"/>
</dbReference>
<protein>
    <recommendedName>
        <fullName evidence="3">Chemotaxis protein CheA</fullName>
        <ecNumber evidence="2">2.7.13.3</ecNumber>
    </recommendedName>
</protein>
<dbReference type="STRING" id="573413.Spirs_1592"/>
<keyword evidence="8 15" id="KW-0418">Kinase</keyword>
<dbReference type="Pfam" id="PF07194">
    <property type="entry name" value="P2"/>
    <property type="match status" value="1"/>
</dbReference>
<dbReference type="SUPFAM" id="SSF55874">
    <property type="entry name" value="ATPase domain of HSP90 chaperone/DNA topoisomerase II/histidine kinase"/>
    <property type="match status" value="1"/>
</dbReference>
<dbReference type="PRINTS" id="PR00344">
    <property type="entry name" value="BCTRLSENSOR"/>
</dbReference>
<evidence type="ECO:0000256" key="12">
    <source>
        <dbReference type="SAM" id="MobiDB-lite"/>
    </source>
</evidence>
<feature type="domain" description="Histidine kinase" evidence="13">
    <location>
        <begin position="296"/>
        <end position="534"/>
    </location>
</feature>
<dbReference type="InterPro" id="IPR036641">
    <property type="entry name" value="HPT_dom_sf"/>
</dbReference>
<dbReference type="InterPro" id="IPR036890">
    <property type="entry name" value="HATPase_C_sf"/>
</dbReference>
<dbReference type="Gene3D" id="1.20.120.160">
    <property type="entry name" value="HPT domain"/>
    <property type="match status" value="1"/>
</dbReference>
<dbReference type="Gene3D" id="3.30.70.1110">
    <property type="entry name" value="Histidine kinase CheA-like, P2 response regulator-binding domain"/>
    <property type="match status" value="1"/>
</dbReference>
<dbReference type="eggNOG" id="COG2198">
    <property type="taxonomic scope" value="Bacteria"/>
</dbReference>
<feature type="region of interest" description="Disordered" evidence="12">
    <location>
        <begin position="114"/>
        <end position="134"/>
    </location>
</feature>
<dbReference type="Pfam" id="PF02518">
    <property type="entry name" value="HATPase_c"/>
    <property type="match status" value="1"/>
</dbReference>
<evidence type="ECO:0000313" key="15">
    <source>
        <dbReference type="EMBL" id="ADK80719.1"/>
    </source>
</evidence>
<dbReference type="OrthoDB" id="9803176at2"/>
<evidence type="ECO:0000256" key="8">
    <source>
        <dbReference type="ARBA" id="ARBA00022777"/>
    </source>
</evidence>
<name>E1R5V4_SEDSS</name>
<dbReference type="KEGG" id="ssm:Spirs_1592"/>
<dbReference type="CDD" id="cd00088">
    <property type="entry name" value="HPT"/>
    <property type="match status" value="1"/>
</dbReference>
<dbReference type="AlphaFoldDB" id="E1R5V4"/>
<evidence type="ECO:0000256" key="5">
    <source>
        <dbReference type="ARBA" id="ARBA00022553"/>
    </source>
</evidence>
<dbReference type="SMART" id="SM00073">
    <property type="entry name" value="HPT"/>
    <property type="match status" value="1"/>
</dbReference>
<evidence type="ECO:0000259" key="13">
    <source>
        <dbReference type="PROSITE" id="PS50109"/>
    </source>
</evidence>
<dbReference type="InterPro" id="IPR010808">
    <property type="entry name" value="CheA_P2-bd"/>
</dbReference>
<evidence type="ECO:0000256" key="6">
    <source>
        <dbReference type="ARBA" id="ARBA00022679"/>
    </source>
</evidence>
<evidence type="ECO:0000256" key="3">
    <source>
        <dbReference type="ARBA" id="ARBA00021495"/>
    </source>
</evidence>
<dbReference type="SUPFAM" id="SSF47226">
    <property type="entry name" value="Histidine-containing phosphotransfer domain, HPT domain"/>
    <property type="match status" value="1"/>
</dbReference>
<dbReference type="PANTHER" id="PTHR43395">
    <property type="entry name" value="SENSOR HISTIDINE KINASE CHEA"/>
    <property type="match status" value="1"/>
</dbReference>
<evidence type="ECO:0000256" key="11">
    <source>
        <dbReference type="PROSITE-ProRule" id="PRU00110"/>
    </source>
</evidence>
<gene>
    <name evidence="15" type="ordered locus">Spirs_1592</name>
</gene>
<keyword evidence="4" id="KW-0145">Chemotaxis</keyword>
<reference evidence="15 16" key="1">
    <citation type="journal article" date="2010" name="Stand. Genomic Sci.">
        <title>Complete genome sequence of Spirochaeta smaragdinae type strain (SEBR 4228).</title>
        <authorList>
            <person name="Mavromatis K."/>
            <person name="Yasawong M."/>
            <person name="Chertkov O."/>
            <person name="Lapidus A."/>
            <person name="Lucas S."/>
            <person name="Nolan M."/>
            <person name="Del Rio T.G."/>
            <person name="Tice H."/>
            <person name="Cheng J.F."/>
            <person name="Pitluck S."/>
            <person name="Liolios K."/>
            <person name="Ivanova N."/>
            <person name="Tapia R."/>
            <person name="Han C."/>
            <person name="Bruce D."/>
            <person name="Goodwin L."/>
            <person name="Pati A."/>
            <person name="Chen A."/>
            <person name="Palaniappan K."/>
            <person name="Land M."/>
            <person name="Hauser L."/>
            <person name="Chang Y.J."/>
            <person name="Jeffries C.D."/>
            <person name="Detter J.C."/>
            <person name="Rohde M."/>
            <person name="Brambilla E."/>
            <person name="Spring S."/>
            <person name="Goker M."/>
            <person name="Sikorski J."/>
            <person name="Woyke T."/>
            <person name="Bristow J."/>
            <person name="Eisen J.A."/>
            <person name="Markowitz V."/>
            <person name="Hugenholtz P."/>
            <person name="Klenk H.P."/>
            <person name="Kyrpides N.C."/>
        </authorList>
    </citation>
    <scope>NUCLEOTIDE SEQUENCE [LARGE SCALE GENOMIC DNA]</scope>
    <source>
        <strain evidence="16">DSM 11293 / JCM 15392 / SEBR 4228</strain>
    </source>
</reference>
<dbReference type="PANTHER" id="PTHR43395:SF1">
    <property type="entry name" value="CHEMOTAXIS PROTEIN CHEA"/>
    <property type="match status" value="1"/>
</dbReference>
<dbReference type="PROSITE" id="PS50109">
    <property type="entry name" value="HIS_KIN"/>
    <property type="match status" value="1"/>
</dbReference>
<dbReference type="EMBL" id="CP002116">
    <property type="protein sequence ID" value="ADK80719.1"/>
    <property type="molecule type" value="Genomic_DNA"/>
</dbReference>
<proteinExistence type="predicted"/>
<evidence type="ECO:0000256" key="4">
    <source>
        <dbReference type="ARBA" id="ARBA00022500"/>
    </source>
</evidence>
<accession>E1R5V4</accession>
<dbReference type="GO" id="GO:0006935">
    <property type="term" value="P:chemotaxis"/>
    <property type="evidence" value="ECO:0007669"/>
    <property type="project" value="UniProtKB-KW"/>
</dbReference>
<feature type="domain" description="HPt" evidence="14">
    <location>
        <begin position="1"/>
        <end position="108"/>
    </location>
</feature>
<dbReference type="InterPro" id="IPR051315">
    <property type="entry name" value="Bact_Chemotaxis_CheA"/>
</dbReference>
<dbReference type="GO" id="GO:0000155">
    <property type="term" value="F:phosphorelay sensor kinase activity"/>
    <property type="evidence" value="ECO:0007669"/>
    <property type="project" value="InterPro"/>
</dbReference>
<keyword evidence="10" id="KW-0902">Two-component regulatory system</keyword>
<dbReference type="HOGENOM" id="CLU_000650_3_7_12"/>
<keyword evidence="5 11" id="KW-0597">Phosphoprotein</keyword>
<keyword evidence="9" id="KW-0067">ATP-binding</keyword>
<sequence>MQSGDRLYTTFLDDGKAFSQNIHHLLLKLSSRPNSVEFLRQLLRNAHSLKSEAAYIGIDEVTSIAHQMETTINLALTGKELLSSRKVDDLIFSNDRIGEILDFLLSGGDSKETISVEGTKDSETSPAHALSDGGLLSGLKERDGTSIPSIVGTALPDFSPFETNLLKEARRRGEGLYRLFLNISRDAAMPFAKAYLLLSNLEQVSNVIRTIPLFRPDQDISANGDDFRSLTIFLTSKGAVKQLYQAVHIDQVDSISLTPVSYAAVLESEGEEDEGVHGDVSATIRVEPRLLNLLAGYIDELKLSLHQLERRIDRRKEEPEAVASNLAELGNLIEGLESVGKTLSKVRLSELFAGYPGYVAEMAQRLGKKVRLVLSGGELDVDRRIAELLGETILHLLRNGVDHGIEFPGERLKAGKDEEGTIRLDVHRGAGGLSLSVSDDGRGIDKEKLSARLGEDLTLEGDAEGTDGGRANKLAALLARPGITTKDEATDLSGRGFGLDIVYRKIGRIEGAYLEAESEDGKGTRFTITIPGGASFITLKMVRCEQLVLAVPERSILSVEEASDGTFGGDAEGRLEWNGIPVFSPDGRLFRTDRLPPQELVLIMQHLDRKGAFLVDELLFTREVPEEQFTLFVEESPFLYRSSIGGRKSGFLYLSPSVVAIN</sequence>
<dbReference type="InterPro" id="IPR008207">
    <property type="entry name" value="Sig_transdc_His_kin_Hpt_dom"/>
</dbReference>
<dbReference type="RefSeq" id="WP_013254183.1">
    <property type="nucleotide sequence ID" value="NC_014364.1"/>
</dbReference>
<evidence type="ECO:0000256" key="1">
    <source>
        <dbReference type="ARBA" id="ARBA00000085"/>
    </source>
</evidence>
<dbReference type="eggNOG" id="COG0643">
    <property type="taxonomic scope" value="Bacteria"/>
</dbReference>
<dbReference type="InterPro" id="IPR005467">
    <property type="entry name" value="His_kinase_dom"/>
</dbReference>
<evidence type="ECO:0000256" key="2">
    <source>
        <dbReference type="ARBA" id="ARBA00012438"/>
    </source>
</evidence>
<keyword evidence="16" id="KW-1185">Reference proteome</keyword>
<dbReference type="InterPro" id="IPR003594">
    <property type="entry name" value="HATPase_dom"/>
</dbReference>
<keyword evidence="6" id="KW-0808">Transferase</keyword>
<evidence type="ECO:0000259" key="14">
    <source>
        <dbReference type="PROSITE" id="PS50894"/>
    </source>
</evidence>
<keyword evidence="7" id="KW-0547">Nucleotide-binding</keyword>
<dbReference type="Gene3D" id="3.30.565.10">
    <property type="entry name" value="Histidine kinase-like ATPase, C-terminal domain"/>
    <property type="match status" value="1"/>
</dbReference>
<feature type="modified residue" description="Phosphohistidine" evidence="11">
    <location>
        <position position="47"/>
    </location>
</feature>
<evidence type="ECO:0000256" key="10">
    <source>
        <dbReference type="ARBA" id="ARBA00023012"/>
    </source>
</evidence>
<dbReference type="FunFam" id="3.30.565.10:FF:000016">
    <property type="entry name" value="Chemotaxis protein CheA, putative"/>
    <property type="match status" value="1"/>
</dbReference>